<feature type="non-terminal residue" evidence="1">
    <location>
        <position position="52"/>
    </location>
</feature>
<comment type="caution">
    <text evidence="1">The sequence shown here is derived from an EMBL/GenBank/DDBJ whole genome shotgun (WGS) entry which is preliminary data.</text>
</comment>
<name>A0A820M4Q9_9BILA</name>
<feature type="non-terminal residue" evidence="1">
    <location>
        <position position="1"/>
    </location>
</feature>
<reference evidence="1" key="1">
    <citation type="submission" date="2021-02" db="EMBL/GenBank/DDBJ databases">
        <authorList>
            <person name="Nowell W R."/>
        </authorList>
    </citation>
    <scope>NUCLEOTIDE SEQUENCE</scope>
</reference>
<organism evidence="1 2">
    <name type="scientific">Rotaria sordida</name>
    <dbReference type="NCBI Taxonomy" id="392033"/>
    <lineage>
        <taxon>Eukaryota</taxon>
        <taxon>Metazoa</taxon>
        <taxon>Spiralia</taxon>
        <taxon>Gnathifera</taxon>
        <taxon>Rotifera</taxon>
        <taxon>Eurotatoria</taxon>
        <taxon>Bdelloidea</taxon>
        <taxon>Philodinida</taxon>
        <taxon>Philodinidae</taxon>
        <taxon>Rotaria</taxon>
    </lineage>
</organism>
<dbReference type="AlphaFoldDB" id="A0A820M4Q9"/>
<gene>
    <name evidence="1" type="ORF">OTI717_LOCUS44014</name>
</gene>
<sequence length="52" mass="6244">GVRKWGEVRHIDSKLIHNYPMHDFSDLLPTDETLQINKMSENEEENLRHIEQ</sequence>
<evidence type="ECO:0000313" key="2">
    <source>
        <dbReference type="Proteomes" id="UP000663823"/>
    </source>
</evidence>
<proteinExistence type="predicted"/>
<protein>
    <submittedName>
        <fullName evidence="1">Uncharacterized protein</fullName>
    </submittedName>
</protein>
<accession>A0A820M4Q9</accession>
<dbReference type="EMBL" id="CAJOAX010069169">
    <property type="protein sequence ID" value="CAF4367042.1"/>
    <property type="molecule type" value="Genomic_DNA"/>
</dbReference>
<dbReference type="Proteomes" id="UP000663823">
    <property type="component" value="Unassembled WGS sequence"/>
</dbReference>
<evidence type="ECO:0000313" key="1">
    <source>
        <dbReference type="EMBL" id="CAF4367042.1"/>
    </source>
</evidence>